<dbReference type="Gramene" id="KFK36211">
    <property type="protein sequence ID" value="KFK36211"/>
    <property type="gene ID" value="AALP_AA4G092100"/>
</dbReference>
<dbReference type="eggNOG" id="KOG1072">
    <property type="taxonomic scope" value="Eukaryota"/>
</dbReference>
<accession>A0A087H259</accession>
<dbReference type="EMBL" id="CM002872">
    <property type="protein sequence ID" value="KFK36211.1"/>
    <property type="molecule type" value="Genomic_DNA"/>
</dbReference>
<dbReference type="PANTHER" id="PTHR24414">
    <property type="entry name" value="F-BOX/KELCH-REPEAT PROTEIN SKIP4"/>
    <property type="match status" value="1"/>
</dbReference>
<evidence type="ECO:0000313" key="3">
    <source>
        <dbReference type="EMBL" id="KFK36211.1"/>
    </source>
</evidence>
<dbReference type="PANTHER" id="PTHR24414:SF23">
    <property type="entry name" value="F-BOX_KELCH-REPEAT PROTEIN SKIP6"/>
    <property type="match status" value="1"/>
</dbReference>
<dbReference type="AlphaFoldDB" id="A0A087H259"/>
<gene>
    <name evidence="3" type="ordered locus">AALP_Aa4g092100</name>
</gene>
<reference evidence="4" key="1">
    <citation type="journal article" date="2015" name="Nat. Plants">
        <title>Genome expansion of Arabis alpina linked with retrotransposition and reduced symmetric DNA methylation.</title>
        <authorList>
            <person name="Willing E.M."/>
            <person name="Rawat V."/>
            <person name="Mandakova T."/>
            <person name="Maumus F."/>
            <person name="James G.V."/>
            <person name="Nordstroem K.J."/>
            <person name="Becker C."/>
            <person name="Warthmann N."/>
            <person name="Chica C."/>
            <person name="Szarzynska B."/>
            <person name="Zytnicki M."/>
            <person name="Albani M.C."/>
            <person name="Kiefer C."/>
            <person name="Bergonzi S."/>
            <person name="Castaings L."/>
            <person name="Mateos J.L."/>
            <person name="Berns M.C."/>
            <person name="Bujdoso N."/>
            <person name="Piofczyk T."/>
            <person name="de Lorenzo L."/>
            <person name="Barrero-Sicilia C."/>
            <person name="Mateos I."/>
            <person name="Piednoel M."/>
            <person name="Hagmann J."/>
            <person name="Chen-Min-Tao R."/>
            <person name="Iglesias-Fernandez R."/>
            <person name="Schuster S.C."/>
            <person name="Alonso-Blanco C."/>
            <person name="Roudier F."/>
            <person name="Carbonero P."/>
            <person name="Paz-Ares J."/>
            <person name="Davis S.J."/>
            <person name="Pecinka A."/>
            <person name="Quesneville H."/>
            <person name="Colot V."/>
            <person name="Lysak M.A."/>
            <person name="Weigel D."/>
            <person name="Coupland G."/>
            <person name="Schneeberger K."/>
        </authorList>
    </citation>
    <scope>NUCLEOTIDE SEQUENCE [LARGE SCALE GENOMIC DNA]</scope>
    <source>
        <strain evidence="4">cv. Pajares</strain>
    </source>
</reference>
<dbReference type="InterPro" id="IPR015915">
    <property type="entry name" value="Kelch-typ_b-propeller"/>
</dbReference>
<dbReference type="SUPFAM" id="SSF117281">
    <property type="entry name" value="Kelch motif"/>
    <property type="match status" value="1"/>
</dbReference>
<dbReference type="InterPro" id="IPR057499">
    <property type="entry name" value="Kelch_FKB95"/>
</dbReference>
<dbReference type="OrthoDB" id="1111234at2759"/>
<dbReference type="Pfam" id="PF25210">
    <property type="entry name" value="Kelch_FKB95"/>
    <property type="match status" value="1"/>
</dbReference>
<keyword evidence="4" id="KW-1185">Reference proteome</keyword>
<feature type="compositionally biased region" description="Basic and acidic residues" evidence="1">
    <location>
        <begin position="10"/>
        <end position="25"/>
    </location>
</feature>
<evidence type="ECO:0000313" key="4">
    <source>
        <dbReference type="Proteomes" id="UP000029120"/>
    </source>
</evidence>
<protein>
    <recommendedName>
        <fullName evidence="2">FKB95-like N-terminal Kelch domain-containing protein</fullName>
    </recommendedName>
</protein>
<evidence type="ECO:0000259" key="2">
    <source>
        <dbReference type="Pfam" id="PF25210"/>
    </source>
</evidence>
<evidence type="ECO:0000256" key="1">
    <source>
        <dbReference type="SAM" id="MobiDB-lite"/>
    </source>
</evidence>
<feature type="domain" description="FKB95-like N-terminal Kelch" evidence="2">
    <location>
        <begin position="94"/>
        <end position="153"/>
    </location>
</feature>
<sequence length="174" mass="19927">MKPSPFDSLSWRKEKEAREEEKAGNGDEEFFAASVVFFASRRHHRQLLSSDLEIVLPNTLNRFQSFPKASNRFFFPLSSTESDLALEPPRIVSTYTWRDAPSMNVARAGASSCVYDGKIYVVGGRIGLEDDESWAEVFDTKTQTWEQLTNPVYAYDTKQDKWEYCGNKSASFLR</sequence>
<feature type="region of interest" description="Disordered" evidence="1">
    <location>
        <begin position="1"/>
        <end position="25"/>
    </location>
</feature>
<proteinExistence type="predicted"/>
<dbReference type="Proteomes" id="UP000029120">
    <property type="component" value="Chromosome 4"/>
</dbReference>
<organism evidence="3 4">
    <name type="scientific">Arabis alpina</name>
    <name type="common">Alpine rock-cress</name>
    <dbReference type="NCBI Taxonomy" id="50452"/>
    <lineage>
        <taxon>Eukaryota</taxon>
        <taxon>Viridiplantae</taxon>
        <taxon>Streptophyta</taxon>
        <taxon>Embryophyta</taxon>
        <taxon>Tracheophyta</taxon>
        <taxon>Spermatophyta</taxon>
        <taxon>Magnoliopsida</taxon>
        <taxon>eudicotyledons</taxon>
        <taxon>Gunneridae</taxon>
        <taxon>Pentapetalae</taxon>
        <taxon>rosids</taxon>
        <taxon>malvids</taxon>
        <taxon>Brassicales</taxon>
        <taxon>Brassicaceae</taxon>
        <taxon>Arabideae</taxon>
        <taxon>Arabis</taxon>
    </lineage>
</organism>
<name>A0A087H259_ARAAL</name>
<dbReference type="InterPro" id="IPR050354">
    <property type="entry name" value="F-box/kelch-repeat_ARATH"/>
</dbReference>
<dbReference type="Gene3D" id="2.120.10.80">
    <property type="entry name" value="Kelch-type beta propeller"/>
    <property type="match status" value="1"/>
</dbReference>